<feature type="compositionally biased region" description="Polar residues" evidence="1">
    <location>
        <begin position="155"/>
        <end position="167"/>
    </location>
</feature>
<evidence type="ECO:0000313" key="3">
    <source>
        <dbReference type="Proteomes" id="UP000826271"/>
    </source>
</evidence>
<dbReference type="Pfam" id="PF14009">
    <property type="entry name" value="PADRE"/>
    <property type="match status" value="1"/>
</dbReference>
<proteinExistence type="predicted"/>
<keyword evidence="3" id="KW-1185">Reference proteome</keyword>
<protein>
    <submittedName>
        <fullName evidence="2">Uncharacterized protein</fullName>
    </submittedName>
</protein>
<name>A0AAV6XAK3_9LAMI</name>
<feature type="region of interest" description="Disordered" evidence="1">
    <location>
        <begin position="1"/>
        <end position="31"/>
    </location>
</feature>
<evidence type="ECO:0000256" key="1">
    <source>
        <dbReference type="SAM" id="MobiDB-lite"/>
    </source>
</evidence>
<feature type="compositionally biased region" description="Low complexity" evidence="1">
    <location>
        <begin position="1"/>
        <end position="21"/>
    </location>
</feature>
<evidence type="ECO:0000313" key="2">
    <source>
        <dbReference type="EMBL" id="KAG8377179.1"/>
    </source>
</evidence>
<dbReference type="EMBL" id="WHWC01000008">
    <property type="protein sequence ID" value="KAG8377179.1"/>
    <property type="molecule type" value="Genomic_DNA"/>
</dbReference>
<gene>
    <name evidence="2" type="ORF">BUALT_Bualt08G0001200</name>
</gene>
<accession>A0AAV6XAK3</accession>
<dbReference type="Proteomes" id="UP000826271">
    <property type="component" value="Unassembled WGS sequence"/>
</dbReference>
<dbReference type="PANTHER" id="PTHR33052">
    <property type="entry name" value="DUF4228 DOMAIN PROTEIN-RELATED"/>
    <property type="match status" value="1"/>
</dbReference>
<comment type="caution">
    <text evidence="2">The sequence shown here is derived from an EMBL/GenBank/DDBJ whole genome shotgun (WGS) entry which is preliminary data.</text>
</comment>
<feature type="region of interest" description="Disordered" evidence="1">
    <location>
        <begin position="138"/>
        <end position="183"/>
    </location>
</feature>
<sequence length="214" mass="23452">MGCCMSSESSSSSSSSSADYSTSRRHRKPSANVVSLTGELRQYPLPVTVSQVLQSETTASSSPDSFFICNSDRLYFDHYIPSLDAQEELESGQIYFLLPISKLHYRLAASDMAALAVKASVALQKINASRRNRKAARISPVLLSEDPQSSDHNHQVQIKTSSPSASATRGLGVSRSGSVRRKLTRYSSRRAKLAVRSFRIKLNTIHEGSVLLLN</sequence>
<organism evidence="2 3">
    <name type="scientific">Buddleja alternifolia</name>
    <dbReference type="NCBI Taxonomy" id="168488"/>
    <lineage>
        <taxon>Eukaryota</taxon>
        <taxon>Viridiplantae</taxon>
        <taxon>Streptophyta</taxon>
        <taxon>Embryophyta</taxon>
        <taxon>Tracheophyta</taxon>
        <taxon>Spermatophyta</taxon>
        <taxon>Magnoliopsida</taxon>
        <taxon>eudicotyledons</taxon>
        <taxon>Gunneridae</taxon>
        <taxon>Pentapetalae</taxon>
        <taxon>asterids</taxon>
        <taxon>lamiids</taxon>
        <taxon>Lamiales</taxon>
        <taxon>Scrophulariaceae</taxon>
        <taxon>Buddlejeae</taxon>
        <taxon>Buddleja</taxon>
    </lineage>
</organism>
<reference evidence="2" key="1">
    <citation type="submission" date="2019-10" db="EMBL/GenBank/DDBJ databases">
        <authorList>
            <person name="Zhang R."/>
            <person name="Pan Y."/>
            <person name="Wang J."/>
            <person name="Ma R."/>
            <person name="Yu S."/>
        </authorList>
    </citation>
    <scope>NUCLEOTIDE SEQUENCE</scope>
    <source>
        <strain evidence="2">LA-IB0</strain>
        <tissue evidence="2">Leaf</tissue>
    </source>
</reference>
<dbReference type="InterPro" id="IPR025322">
    <property type="entry name" value="PADRE_dom"/>
</dbReference>
<dbReference type="AlphaFoldDB" id="A0AAV6XAK3"/>